<name>A0ABN4XDT6_9RHOB</name>
<dbReference type="Proteomes" id="UP000185622">
    <property type="component" value="Chromosome"/>
</dbReference>
<organism evidence="1 2">
    <name type="scientific">Thioclava nitratireducens</name>
    <dbReference type="NCBI Taxonomy" id="1915078"/>
    <lineage>
        <taxon>Bacteria</taxon>
        <taxon>Pseudomonadati</taxon>
        <taxon>Pseudomonadota</taxon>
        <taxon>Alphaproteobacteria</taxon>
        <taxon>Rhodobacterales</taxon>
        <taxon>Paracoccaceae</taxon>
        <taxon>Thioclava</taxon>
    </lineage>
</organism>
<reference evidence="1 2" key="1">
    <citation type="submission" date="2017-01" db="EMBL/GenBank/DDBJ databases">
        <title>The complete genome sequence of a sulfur-oxidizing marine bacterium Thioclava sp. 25B10_4T.</title>
        <authorList>
            <person name="Liu Y."/>
            <person name="Lai Q."/>
            <person name="Shao Z."/>
        </authorList>
    </citation>
    <scope>NUCLEOTIDE SEQUENCE [LARGE SCALE GENOMIC DNA]</scope>
    <source>
        <strain evidence="1 2">25B10_4</strain>
    </source>
</reference>
<keyword evidence="2" id="KW-1185">Reference proteome</keyword>
<sequence length="536" mass="56737">MTDDITLSLAALRTVSAQLAGELEAVFLNASTALFARLDDLGTMQTMLGRVSEASGQEGLKRLDEAARDVGALLEQVEAQFGMLDEAAEMLLGNAAEIRALIPAQVRRIRLARMIATNALVVSRAMNEGSLARFATEARTILDRIDRAVAELGEELAQGDRQLAHLAPEIRGMKRTAQDIGDVRREISALLRALRGNSLPLRAVEQVGEARQRLGSALQSAVTHLQCGDAARQRLEHVEAIAARGEAGPAGVRPAARALAQRQLHAAIDDLGMGIEAALPEFDRMGVQVENARVELAGIAEAPLARSLAGVAERARRLATGAEQLAAQRDRIAPDMAALSALYARSAASAAEISRLDERIQLLGINATLVSGRLGPDGGATLEVSEQLRDCTLEIAAGIAGIVRLALLQESSAAVFLSPDEQSGADISAVRAMESLAAELGAALDGMTDMVRADRDGPLRDSRAALVRLLSEARSALPPNTNNAFQGEISNEIASFLDAVEASYTMPAEREVHAGVFPSSSADFVSVAQEAEDIFF</sequence>
<protein>
    <recommendedName>
        <fullName evidence="3">Methyl-accepting chemotaxis protein</fullName>
    </recommendedName>
</protein>
<evidence type="ECO:0008006" key="3">
    <source>
        <dbReference type="Google" id="ProtNLM"/>
    </source>
</evidence>
<gene>
    <name evidence="1" type="ORF">BMG03_12050</name>
</gene>
<accession>A0ABN4XDT6</accession>
<evidence type="ECO:0000313" key="1">
    <source>
        <dbReference type="EMBL" id="AQS48446.1"/>
    </source>
</evidence>
<dbReference type="EMBL" id="CP019437">
    <property type="protein sequence ID" value="AQS48446.1"/>
    <property type="molecule type" value="Genomic_DNA"/>
</dbReference>
<proteinExistence type="predicted"/>
<evidence type="ECO:0000313" key="2">
    <source>
        <dbReference type="Proteomes" id="UP000185622"/>
    </source>
</evidence>
<dbReference type="RefSeq" id="WP_075775011.1">
    <property type="nucleotide sequence ID" value="NZ_CP019437.1"/>
</dbReference>